<dbReference type="Proteomes" id="UP000580891">
    <property type="component" value="Unassembled WGS sequence"/>
</dbReference>
<dbReference type="SUPFAM" id="SSF53756">
    <property type="entry name" value="UDP-Glycosyltransferase/glycogen phosphorylase"/>
    <property type="match status" value="1"/>
</dbReference>
<name>A0A7V9YZL6_9BACL</name>
<dbReference type="GO" id="GO:0016757">
    <property type="term" value="F:glycosyltransferase activity"/>
    <property type="evidence" value="ECO:0007669"/>
    <property type="project" value="InterPro"/>
</dbReference>
<evidence type="ECO:0000259" key="1">
    <source>
        <dbReference type="Pfam" id="PF00534"/>
    </source>
</evidence>
<dbReference type="EMBL" id="JACDUU010000003">
    <property type="protein sequence ID" value="MBA2871227.1"/>
    <property type="molecule type" value="Genomic_DNA"/>
</dbReference>
<dbReference type="PANTHER" id="PTHR45947:SF3">
    <property type="entry name" value="SULFOQUINOVOSYL TRANSFERASE SQD2"/>
    <property type="match status" value="1"/>
</dbReference>
<organism evidence="3 4">
    <name type="scientific">[Anoxybacillus] calidus</name>
    <dbReference type="NCBI Taxonomy" id="575178"/>
    <lineage>
        <taxon>Bacteria</taxon>
        <taxon>Bacillati</taxon>
        <taxon>Bacillota</taxon>
        <taxon>Bacilli</taxon>
        <taxon>Bacillales</taxon>
        <taxon>Anoxybacillaceae</taxon>
        <taxon>Paranoxybacillus</taxon>
    </lineage>
</organism>
<evidence type="ECO:0000259" key="2">
    <source>
        <dbReference type="Pfam" id="PF13439"/>
    </source>
</evidence>
<gene>
    <name evidence="3" type="ORF">HNQ85_001497</name>
</gene>
<feature type="domain" description="Glycosyltransferase subfamily 4-like N-terminal" evidence="2">
    <location>
        <begin position="12"/>
        <end position="174"/>
    </location>
</feature>
<dbReference type="InterPro" id="IPR028098">
    <property type="entry name" value="Glyco_trans_4-like_N"/>
</dbReference>
<dbReference type="InterPro" id="IPR001296">
    <property type="entry name" value="Glyco_trans_1"/>
</dbReference>
<dbReference type="Pfam" id="PF00534">
    <property type="entry name" value="Glycos_transf_1"/>
    <property type="match status" value="1"/>
</dbReference>
<dbReference type="PANTHER" id="PTHR45947">
    <property type="entry name" value="SULFOQUINOVOSYL TRANSFERASE SQD2"/>
    <property type="match status" value="1"/>
</dbReference>
<keyword evidence="3" id="KW-0808">Transferase</keyword>
<evidence type="ECO:0000313" key="3">
    <source>
        <dbReference type="EMBL" id="MBA2871227.1"/>
    </source>
</evidence>
<dbReference type="Gene3D" id="3.40.50.2000">
    <property type="entry name" value="Glycogen Phosphorylase B"/>
    <property type="match status" value="2"/>
</dbReference>
<protein>
    <submittedName>
        <fullName evidence="3">Glycosyltransferase involved in cell wall biosynthesis</fullName>
    </submittedName>
</protein>
<sequence>MKVMHVAEYTKGGVATYLENVITFQKKHSEISKVYLVCSAVHATHFEEMEDAKFQLLKYDYKRHPRHFWSAIKKISEYIESVSPDIVHIHSSFAGMFVRLPYFIKRKKVKIVYCSHGWSFLMDTSNLRKRLYAFIEKMLSIKTDKIINISKYEYKNSIKYGISEEKSIVILNGISNFSNNNHLKNGIDLKINKNKINLLFVGRFDRQKGLDILINFFHKYHINHIELYVIGESVIGDLNFTFPDNVKHLGWVSNQLMDQYYKQFDAVIMPSRWEGFGLVAIEAMKNKVPVIASNRGALPEIVEHDNNGYIFDLSKEEELLNILNQLDKEQLKQMGLKGYETFKKKFSSKIMNESILDVYRQLLDTTAASPKIV</sequence>
<dbReference type="AlphaFoldDB" id="A0A7V9YZL6"/>
<comment type="caution">
    <text evidence="3">The sequence shown here is derived from an EMBL/GenBank/DDBJ whole genome shotgun (WGS) entry which is preliminary data.</text>
</comment>
<reference evidence="3 4" key="1">
    <citation type="submission" date="2020-07" db="EMBL/GenBank/DDBJ databases">
        <title>Genomic Encyclopedia of Type Strains, Phase IV (KMG-IV): sequencing the most valuable type-strain genomes for metagenomic binning, comparative biology and taxonomic classification.</title>
        <authorList>
            <person name="Goeker M."/>
        </authorList>
    </citation>
    <scope>NUCLEOTIDE SEQUENCE [LARGE SCALE GENOMIC DNA]</scope>
    <source>
        <strain evidence="3 4">DSM 25220</strain>
    </source>
</reference>
<dbReference type="Pfam" id="PF13439">
    <property type="entry name" value="Glyco_transf_4"/>
    <property type="match status" value="1"/>
</dbReference>
<evidence type="ECO:0000313" key="4">
    <source>
        <dbReference type="Proteomes" id="UP000580891"/>
    </source>
</evidence>
<proteinExistence type="predicted"/>
<dbReference type="InterPro" id="IPR050194">
    <property type="entry name" value="Glycosyltransferase_grp1"/>
</dbReference>
<accession>A0A7V9YZL6</accession>
<keyword evidence="4" id="KW-1185">Reference proteome</keyword>
<feature type="domain" description="Glycosyl transferase family 1" evidence="1">
    <location>
        <begin position="189"/>
        <end position="330"/>
    </location>
</feature>